<accession>A0A7D4TXT3</accession>
<dbReference type="InterPro" id="IPR036249">
    <property type="entry name" value="Thioredoxin-like_sf"/>
</dbReference>
<sequence length="388" mass="43106">MKTLLKLSLIFLALTGENALAQKADQYTLNARLSGAPMDSVQINYQGADGYKQTTLPIVGQSFTFSGKSVHPTRISLFFKKNGEVIPPQEQYSKMKQLYVEPGKLILTGDPSDLATLKLAGSKTQDEQEELDRRTAAARSVLIPLNKAYYQEKDKDKKEAIKEQMAPYGREIQQAQTAFLFEKPNSVVSLDLMQMEAERMKPADTKRYYASLNAEAKVTEQAKALAIKIKSIEAATPGGIAPGFTKTDINGKTLTLADFKGKYVLLDFWASWCVPCRAGNPHLITLYKKYHDKGLEIVGISDDDRALKAWHDAIEKDGIGIWHHVLRGLDMDKKMKREMNPNDLDDAYSVSTIPTKVLIDPSGKIVGRFGSLGGNDADMDQMFASIFK</sequence>
<keyword evidence="5" id="KW-0732">Signal</keyword>
<keyword evidence="2" id="KW-0201">Cytochrome c-type biogenesis</keyword>
<dbReference type="PANTHER" id="PTHR42852:SF6">
    <property type="entry name" value="THIOL:DISULFIDE INTERCHANGE PROTEIN DSBE"/>
    <property type="match status" value="1"/>
</dbReference>
<dbReference type="PROSITE" id="PS00194">
    <property type="entry name" value="THIOREDOXIN_1"/>
    <property type="match status" value="1"/>
</dbReference>
<organism evidence="7 8">
    <name type="scientific">Mucilaginibacter mali</name>
    <dbReference type="NCBI Taxonomy" id="2740462"/>
    <lineage>
        <taxon>Bacteria</taxon>
        <taxon>Pseudomonadati</taxon>
        <taxon>Bacteroidota</taxon>
        <taxon>Sphingobacteriia</taxon>
        <taxon>Sphingobacteriales</taxon>
        <taxon>Sphingobacteriaceae</taxon>
        <taxon>Mucilaginibacter</taxon>
    </lineage>
</organism>
<dbReference type="AlphaFoldDB" id="A0A7D4TXT3"/>
<evidence type="ECO:0000256" key="1">
    <source>
        <dbReference type="ARBA" id="ARBA00004196"/>
    </source>
</evidence>
<dbReference type="GO" id="GO:0016491">
    <property type="term" value="F:oxidoreductase activity"/>
    <property type="evidence" value="ECO:0007669"/>
    <property type="project" value="InterPro"/>
</dbReference>
<proteinExistence type="predicted"/>
<protein>
    <submittedName>
        <fullName evidence="7">AhpC/TSA family protein</fullName>
    </submittedName>
</protein>
<feature type="signal peptide" evidence="5">
    <location>
        <begin position="1"/>
        <end position="21"/>
    </location>
</feature>
<evidence type="ECO:0000256" key="4">
    <source>
        <dbReference type="ARBA" id="ARBA00023284"/>
    </source>
</evidence>
<dbReference type="InterPro" id="IPR017937">
    <property type="entry name" value="Thioredoxin_CS"/>
</dbReference>
<keyword evidence="4" id="KW-0676">Redox-active center</keyword>
<dbReference type="GO" id="GO:0016209">
    <property type="term" value="F:antioxidant activity"/>
    <property type="evidence" value="ECO:0007669"/>
    <property type="project" value="InterPro"/>
</dbReference>
<dbReference type="InterPro" id="IPR000866">
    <property type="entry name" value="AhpC/TSA"/>
</dbReference>
<dbReference type="Proteomes" id="UP000505355">
    <property type="component" value="Chromosome"/>
</dbReference>
<dbReference type="EMBL" id="CP054139">
    <property type="protein sequence ID" value="QKJ30657.1"/>
    <property type="molecule type" value="Genomic_DNA"/>
</dbReference>
<reference evidence="7 8" key="1">
    <citation type="submission" date="2020-05" db="EMBL/GenBank/DDBJ databases">
        <title>Mucilaginibacter mali sp. nov.</title>
        <authorList>
            <person name="Kim H.S."/>
            <person name="Lee K.C."/>
            <person name="Suh M.K."/>
            <person name="Kim J.-S."/>
            <person name="Han K.-I."/>
            <person name="Eom M.K."/>
            <person name="Shin Y.K."/>
            <person name="Lee J.-S."/>
        </authorList>
    </citation>
    <scope>NUCLEOTIDE SEQUENCE [LARGE SCALE GENOMIC DNA]</scope>
    <source>
        <strain evidence="7 8">G2-14</strain>
    </source>
</reference>
<dbReference type="Pfam" id="PF00578">
    <property type="entry name" value="AhpC-TSA"/>
    <property type="match status" value="1"/>
</dbReference>
<dbReference type="SUPFAM" id="SSF52833">
    <property type="entry name" value="Thioredoxin-like"/>
    <property type="match status" value="1"/>
</dbReference>
<dbReference type="Pfam" id="PF14289">
    <property type="entry name" value="DUF4369"/>
    <property type="match status" value="1"/>
</dbReference>
<dbReference type="InterPro" id="IPR025380">
    <property type="entry name" value="DUF4369"/>
</dbReference>
<dbReference type="KEGG" id="mmab:HQ865_13135"/>
<dbReference type="CDD" id="cd02966">
    <property type="entry name" value="TlpA_like_family"/>
    <property type="match status" value="1"/>
</dbReference>
<evidence type="ECO:0000256" key="2">
    <source>
        <dbReference type="ARBA" id="ARBA00022748"/>
    </source>
</evidence>
<comment type="subcellular location">
    <subcellularLocation>
        <location evidence="1">Cell envelope</location>
    </subcellularLocation>
</comment>
<evidence type="ECO:0000256" key="5">
    <source>
        <dbReference type="SAM" id="SignalP"/>
    </source>
</evidence>
<evidence type="ECO:0000256" key="3">
    <source>
        <dbReference type="ARBA" id="ARBA00023157"/>
    </source>
</evidence>
<dbReference type="PROSITE" id="PS51352">
    <property type="entry name" value="THIOREDOXIN_2"/>
    <property type="match status" value="1"/>
</dbReference>
<keyword evidence="3" id="KW-1015">Disulfide bond</keyword>
<dbReference type="PANTHER" id="PTHR42852">
    <property type="entry name" value="THIOL:DISULFIDE INTERCHANGE PROTEIN DSBE"/>
    <property type="match status" value="1"/>
</dbReference>
<feature type="chain" id="PRO_5028914893" evidence="5">
    <location>
        <begin position="22"/>
        <end position="388"/>
    </location>
</feature>
<dbReference type="RefSeq" id="WP_173415330.1">
    <property type="nucleotide sequence ID" value="NZ_CP054139.1"/>
</dbReference>
<keyword evidence="8" id="KW-1185">Reference proteome</keyword>
<evidence type="ECO:0000259" key="6">
    <source>
        <dbReference type="PROSITE" id="PS51352"/>
    </source>
</evidence>
<dbReference type="GO" id="GO:0017004">
    <property type="term" value="P:cytochrome complex assembly"/>
    <property type="evidence" value="ECO:0007669"/>
    <property type="project" value="UniProtKB-KW"/>
</dbReference>
<evidence type="ECO:0000313" key="7">
    <source>
        <dbReference type="EMBL" id="QKJ30657.1"/>
    </source>
</evidence>
<gene>
    <name evidence="7" type="ORF">HQ865_13135</name>
</gene>
<name>A0A7D4TXT3_9SPHI</name>
<dbReference type="InterPro" id="IPR050553">
    <property type="entry name" value="Thioredoxin_ResA/DsbE_sf"/>
</dbReference>
<dbReference type="GO" id="GO:0030313">
    <property type="term" value="C:cell envelope"/>
    <property type="evidence" value="ECO:0007669"/>
    <property type="project" value="UniProtKB-SubCell"/>
</dbReference>
<dbReference type="InterPro" id="IPR013766">
    <property type="entry name" value="Thioredoxin_domain"/>
</dbReference>
<dbReference type="Gene3D" id="3.40.30.10">
    <property type="entry name" value="Glutaredoxin"/>
    <property type="match status" value="1"/>
</dbReference>
<feature type="domain" description="Thioredoxin" evidence="6">
    <location>
        <begin position="235"/>
        <end position="388"/>
    </location>
</feature>
<evidence type="ECO:0000313" key="8">
    <source>
        <dbReference type="Proteomes" id="UP000505355"/>
    </source>
</evidence>